<keyword evidence="1" id="KW-1003">Cell membrane</keyword>
<evidence type="ECO:0000256" key="5">
    <source>
        <dbReference type="ARBA" id="ARBA00023288"/>
    </source>
</evidence>
<feature type="non-terminal residue" evidence="7">
    <location>
        <position position="474"/>
    </location>
</feature>
<evidence type="ECO:0000256" key="6">
    <source>
        <dbReference type="SAM" id="SignalP"/>
    </source>
</evidence>
<evidence type="ECO:0000313" key="7">
    <source>
        <dbReference type="EMBL" id="MBO8464148.1"/>
    </source>
</evidence>
<dbReference type="Proteomes" id="UP000823618">
    <property type="component" value="Unassembled WGS sequence"/>
</dbReference>
<gene>
    <name evidence="7" type="ORF">IAC13_09475</name>
</gene>
<protein>
    <submittedName>
        <fullName evidence="7">Extracellular solute-binding protein</fullName>
    </submittedName>
</protein>
<name>A0A9D9N882_9FIRM</name>
<dbReference type="InterPro" id="IPR050490">
    <property type="entry name" value="Bact_solute-bd_prot1"/>
</dbReference>
<reference evidence="7" key="1">
    <citation type="submission" date="2020-10" db="EMBL/GenBank/DDBJ databases">
        <authorList>
            <person name="Gilroy R."/>
        </authorList>
    </citation>
    <scope>NUCLEOTIDE SEQUENCE</scope>
    <source>
        <strain evidence="7">E3-2379</strain>
    </source>
</reference>
<dbReference type="PANTHER" id="PTHR43649:SF33">
    <property type="entry name" value="POLYGALACTURONAN_RHAMNOGALACTURONAN-BINDING PROTEIN YTCQ"/>
    <property type="match status" value="1"/>
</dbReference>
<dbReference type="Gene3D" id="3.40.190.10">
    <property type="entry name" value="Periplasmic binding protein-like II"/>
    <property type="match status" value="2"/>
</dbReference>
<feature type="chain" id="PRO_5038780121" evidence="6">
    <location>
        <begin position="26"/>
        <end position="474"/>
    </location>
</feature>
<evidence type="ECO:0000256" key="2">
    <source>
        <dbReference type="ARBA" id="ARBA00022729"/>
    </source>
</evidence>
<feature type="signal peptide" evidence="6">
    <location>
        <begin position="1"/>
        <end position="25"/>
    </location>
</feature>
<dbReference type="AlphaFoldDB" id="A0A9D9N882"/>
<dbReference type="SUPFAM" id="SSF53850">
    <property type="entry name" value="Periplasmic binding protein-like II"/>
    <property type="match status" value="1"/>
</dbReference>
<evidence type="ECO:0000256" key="1">
    <source>
        <dbReference type="ARBA" id="ARBA00022475"/>
    </source>
</evidence>
<evidence type="ECO:0000256" key="3">
    <source>
        <dbReference type="ARBA" id="ARBA00023136"/>
    </source>
</evidence>
<proteinExistence type="predicted"/>
<reference evidence="7" key="2">
    <citation type="journal article" date="2021" name="PeerJ">
        <title>Extensive microbial diversity within the chicken gut microbiome revealed by metagenomics and culture.</title>
        <authorList>
            <person name="Gilroy R."/>
            <person name="Ravi A."/>
            <person name="Getino M."/>
            <person name="Pursley I."/>
            <person name="Horton D.L."/>
            <person name="Alikhan N.F."/>
            <person name="Baker D."/>
            <person name="Gharbi K."/>
            <person name="Hall N."/>
            <person name="Watson M."/>
            <person name="Adriaenssens E.M."/>
            <person name="Foster-Nyarko E."/>
            <person name="Jarju S."/>
            <person name="Secka A."/>
            <person name="Antonio M."/>
            <person name="Oren A."/>
            <person name="Chaudhuri R.R."/>
            <person name="La Ragione R."/>
            <person name="Hildebrand F."/>
            <person name="Pallen M.J."/>
        </authorList>
    </citation>
    <scope>NUCLEOTIDE SEQUENCE</scope>
    <source>
        <strain evidence="7">E3-2379</strain>
    </source>
</reference>
<sequence>MKKKVVSTLLCATMVASLFSGCGSSGDTANNTSGSTNTGDSNSKYEKFITVDVFDSQANYQGIQSGWFGKIVKDKFNMELNIIAPNVAGGGDTLFQTRSAAGDLGDLIVTGAGGGRLQDLVTAGLVLDMTELLKDAEYVHKYDSAIEKTGELVKEDGIYAIPSEVSSSSPTTPSEGLEPTFGAYLRWDAYKAVGYPEMNTMEDLLSVLKKMQEAVPTSDSGKKTYGFSLFKDWDGNLMVNAKVLPAMYGYDEIGFVLAKADGSDYKSFIEDDSPYIRSLKFLFDANQMGLVDPESTTQNYDQVFAKYQDGQILYSQYAWLGQSAYNTEPNQAEGKGYMLAEIKDQKIFSYGCNINGSSQNCLMIGSKAEDPQRLADFIDWLYSPEGVMASCTQTSGACGPEGLTWEMKDGEPILTEFGKKALFGEEVEVPAEWGSGTWKDGISTLNYKAVNPLDINPETGFAYTHVVWDSVLNQ</sequence>
<dbReference type="PROSITE" id="PS51257">
    <property type="entry name" value="PROKAR_LIPOPROTEIN"/>
    <property type="match status" value="1"/>
</dbReference>
<dbReference type="EMBL" id="JADIML010000270">
    <property type="protein sequence ID" value="MBO8464148.1"/>
    <property type="molecule type" value="Genomic_DNA"/>
</dbReference>
<evidence type="ECO:0000313" key="8">
    <source>
        <dbReference type="Proteomes" id="UP000823618"/>
    </source>
</evidence>
<keyword evidence="5" id="KW-0449">Lipoprotein</keyword>
<organism evidence="7 8">
    <name type="scientific">Candidatus Scybalomonas excrementavium</name>
    <dbReference type="NCBI Taxonomy" id="2840943"/>
    <lineage>
        <taxon>Bacteria</taxon>
        <taxon>Bacillati</taxon>
        <taxon>Bacillota</taxon>
        <taxon>Clostridia</taxon>
        <taxon>Lachnospirales</taxon>
        <taxon>Lachnospiraceae</taxon>
        <taxon>Lachnospiraceae incertae sedis</taxon>
        <taxon>Candidatus Scybalomonas</taxon>
    </lineage>
</organism>
<dbReference type="PANTHER" id="PTHR43649">
    <property type="entry name" value="ARABINOSE-BINDING PROTEIN-RELATED"/>
    <property type="match status" value="1"/>
</dbReference>
<comment type="caution">
    <text evidence="7">The sequence shown here is derived from an EMBL/GenBank/DDBJ whole genome shotgun (WGS) entry which is preliminary data.</text>
</comment>
<evidence type="ECO:0000256" key="4">
    <source>
        <dbReference type="ARBA" id="ARBA00023139"/>
    </source>
</evidence>
<dbReference type="InterPro" id="IPR006059">
    <property type="entry name" value="SBP"/>
</dbReference>
<keyword evidence="4" id="KW-0564">Palmitate</keyword>
<keyword evidence="3" id="KW-0472">Membrane</keyword>
<accession>A0A9D9N882</accession>
<dbReference type="Pfam" id="PF01547">
    <property type="entry name" value="SBP_bac_1"/>
    <property type="match status" value="1"/>
</dbReference>
<keyword evidence="2 6" id="KW-0732">Signal</keyword>